<feature type="domain" description="G-protein coupled receptors family 1 profile" evidence="8">
    <location>
        <begin position="972"/>
        <end position="1214"/>
    </location>
</feature>
<feature type="transmembrane region" description="Helical" evidence="7">
    <location>
        <begin position="1042"/>
        <end position="1065"/>
    </location>
</feature>
<feature type="transmembrane region" description="Helical" evidence="7">
    <location>
        <begin position="780"/>
        <end position="799"/>
    </location>
</feature>
<sequence length="1534" mass="172749">MTEAKGWHSTLVVNCVLNSFLSSSAILLNIITIQALRKTPSLSKPLKTLLLSLAVSDLGVGFLVQPTYVAVLVMKIKQNADNRTYDTIFDAFYIQNFLFVFASFFGVFALTVDRFLAIHLHLRYQELVTHKRVVAVVSSVWVLSALIALLALKWIQVLGFIFATINVVFYITTGLFYFKIYAVIRHHVNQINVLQQSAQNEDMVNAARLRKTAVATFYVYLVFLVCYLPGFCAAASIISGESVLRQHLFYYSLTLMYLNSSLYPLIYCWKMRNIRQAVMSVLRNVFQSQVPCKKMTITKDLHSTLVVNCVFNAFLSSTTIMLNIITIQTLRKASSFPRTLKILLLSLTISDLGVGLLVQPLYVAHLVTIIEQRNNNSAYDTMSKAYFILSNLFALKSFLGVVTLTVDRFLAIHLHLRYQELVTTKRGVAVEISAWVLSASISFISLYSFEISSIISAIIVAVCIIITGLLYCKIYATVRHHAIQIHALQVQQVAQYQNRETANAAGLRKTALATFYVYLLFLVCYLPVTCVLLAEKNGKTALVSHLRYFTFTLAFVNSSLNPLIYCWKMRHIRQAVLGMLRNIFLNALWLEVNLPFLSVLLNVFEGNFQVQAPRGDYIWRGDLTEGFLRYDFGGLIHGGDYFRNFTVRCLKSSRHLCHRSKNGGTLRTQSWDCSMSGDESFTVPVSFKEEKKSLHPTLIVNCVANVFLSFTAIVLNVITIQALRKTPSLSRTLKTLLLNLTISDLGVGLLVQPLYVASLVMENEQNTNNIAFYVVRKAHIIQRQLFVSGSFLSVFVLTVDRFLAIHFHLRYQELVTHKRVVAVIVSTWVFRASITFLRQFYLTMGSLPAIIVVVCIITTGLLYCKIYAAERHHTNQIHALQVQQVAQNGDMANAARQRKMALATFHVYVVYLVCYLPAACVIFAKTNGEIALLSRLEYFTLTLMASTWHGLHSTLVINCVVNTFSSSTAIVLNIITIQALRKTSSLSKTLKALLLSLAVSDLGVGLLVQPLYVATLVMNIEQNSNNTAYCTINKAYAIPKKLLVLASHLGVFALTVDRFLVIHLHLRYQELVTYKRVVAVVSSVWVFSASITLLRQLYSAVDSHIMPATITVVCIITTGLLYCKIYAAVRHHTIQINALQVRQVAQNKEMADAARQRKMALATFYVYVVLSVCYLPIACVVFTKTNGETALLYHLEHYTLTLVFLNSSLNPLIYCWKMRHIRQTVMEILRNIFAIEQNYINKSSKQDVKGVHLTLVVSCVFNAFLCFTSILLNIITIQALRKTSSLPKTLKTLLLSLAVSDLGVGLLVQPLYVVILLMEIDQNTNSAAYSAVNKAYAIQKKIFVMASHFGVFALTVDRFLAIHLHLRYQELVTHKRVVAVVISVWVLSASISILRALFRDPFIMPAVIIVVCIITTGLLYCKIYAAVRHHTTQIQAQVQQVQQATQNEDMANAARLKKSSLATFYIYLVYLACYLPIACVVLAKIDGKTALYFTSVTLVYLNSSLNPLIYCWKMRHIRQTVMNILRNIFTIGPH</sequence>
<feature type="transmembrane region" description="Helical" evidence="7">
    <location>
        <begin position="342"/>
        <end position="365"/>
    </location>
</feature>
<evidence type="ECO:0000313" key="10">
    <source>
        <dbReference type="Proteomes" id="UP001159427"/>
    </source>
</evidence>
<keyword evidence="6" id="KW-0807">Transducer</keyword>
<keyword evidence="5 7" id="KW-0472">Membrane</keyword>
<feature type="transmembrane region" description="Helical" evidence="7">
    <location>
        <begin position="515"/>
        <end position="534"/>
    </location>
</feature>
<dbReference type="Proteomes" id="UP001159427">
    <property type="component" value="Unassembled WGS sequence"/>
</dbReference>
<feature type="transmembrane region" description="Helical" evidence="7">
    <location>
        <begin position="16"/>
        <end position="36"/>
    </location>
</feature>
<feature type="transmembrane region" description="Helical" evidence="7">
    <location>
        <begin position="158"/>
        <end position="178"/>
    </location>
</feature>
<comment type="similarity">
    <text evidence="6">Belongs to the G-protein coupled receptor 1 family.</text>
</comment>
<evidence type="ECO:0000256" key="7">
    <source>
        <dbReference type="SAM" id="Phobius"/>
    </source>
</evidence>
<comment type="subcellular location">
    <subcellularLocation>
        <location evidence="1">Cell membrane</location>
        <topology evidence="1">Multi-pass membrane protein</topology>
    </subcellularLocation>
</comment>
<feature type="transmembrane region" description="Helical" evidence="7">
    <location>
        <begin position="1402"/>
        <end position="1421"/>
    </location>
</feature>
<feature type="transmembrane region" description="Helical" evidence="7">
    <location>
        <begin position="133"/>
        <end position="152"/>
    </location>
</feature>
<proteinExistence type="inferred from homology"/>
<dbReference type="PANTHER" id="PTHR22750">
    <property type="entry name" value="G-PROTEIN COUPLED RECEPTOR"/>
    <property type="match status" value="1"/>
</dbReference>
<dbReference type="PROSITE" id="PS00237">
    <property type="entry name" value="G_PROTEIN_RECEP_F1_1"/>
    <property type="match status" value="1"/>
</dbReference>
<keyword evidence="4 7" id="KW-1133">Transmembrane helix</keyword>
<evidence type="ECO:0000256" key="1">
    <source>
        <dbReference type="ARBA" id="ARBA00004651"/>
    </source>
</evidence>
<feature type="transmembrane region" description="Helical" evidence="7">
    <location>
        <begin position="1164"/>
        <end position="1183"/>
    </location>
</feature>
<feature type="transmembrane region" description="Helical" evidence="7">
    <location>
        <begin position="91"/>
        <end position="112"/>
    </location>
</feature>
<feature type="transmembrane region" description="Helical" evidence="7">
    <location>
        <begin position="698"/>
        <end position="723"/>
    </location>
</feature>
<dbReference type="InterPro" id="IPR000276">
    <property type="entry name" value="GPCR_Rhodpsn"/>
</dbReference>
<feature type="transmembrane region" description="Helical" evidence="7">
    <location>
        <begin position="1251"/>
        <end position="1272"/>
    </location>
</feature>
<keyword evidence="2" id="KW-1003">Cell membrane</keyword>
<feature type="transmembrane region" description="Helical" evidence="7">
    <location>
        <begin position="1491"/>
        <end position="1512"/>
    </location>
</feature>
<feature type="transmembrane region" description="Helical" evidence="7">
    <location>
        <begin position="1293"/>
        <end position="1318"/>
    </location>
</feature>
<gene>
    <name evidence="9" type="ORF">PEVE_00018510</name>
</gene>
<keyword evidence="6" id="KW-0297">G-protein coupled receptor</keyword>
<feature type="domain" description="G-protein coupled receptors family 1 profile" evidence="8">
    <location>
        <begin position="28"/>
        <end position="267"/>
    </location>
</feature>
<evidence type="ECO:0000256" key="4">
    <source>
        <dbReference type="ARBA" id="ARBA00022989"/>
    </source>
</evidence>
<keyword evidence="10" id="KW-1185">Reference proteome</keyword>
<evidence type="ECO:0000256" key="5">
    <source>
        <dbReference type="ARBA" id="ARBA00023136"/>
    </source>
</evidence>
<feature type="transmembrane region" description="Helical" evidence="7">
    <location>
        <begin position="453"/>
        <end position="472"/>
    </location>
</feature>
<dbReference type="PROSITE" id="PS50262">
    <property type="entry name" value="G_PROTEIN_RECEP_F1_2"/>
    <property type="match status" value="5"/>
</dbReference>
<feature type="transmembrane region" description="Helical" evidence="7">
    <location>
        <begin position="385"/>
        <end position="406"/>
    </location>
</feature>
<evidence type="ECO:0000256" key="3">
    <source>
        <dbReference type="ARBA" id="ARBA00022692"/>
    </source>
</evidence>
<feature type="transmembrane region" description="Helical" evidence="7">
    <location>
        <begin position="427"/>
        <end position="447"/>
    </location>
</feature>
<evidence type="ECO:0000256" key="6">
    <source>
        <dbReference type="RuleBase" id="RU000688"/>
    </source>
</evidence>
<dbReference type="PRINTS" id="PR00237">
    <property type="entry name" value="GPCRRHODOPSN"/>
</dbReference>
<feature type="transmembrane region" description="Helical" evidence="7">
    <location>
        <begin position="905"/>
        <end position="924"/>
    </location>
</feature>
<feature type="transmembrane region" description="Helical" evidence="7">
    <location>
        <begin position="955"/>
        <end position="980"/>
    </location>
</feature>
<accession>A0ABN8SE08</accession>
<dbReference type="InterPro" id="IPR017452">
    <property type="entry name" value="GPCR_Rhodpsn_7TM"/>
</dbReference>
<feature type="transmembrane region" description="Helical" evidence="7">
    <location>
        <begin position="847"/>
        <end position="868"/>
    </location>
</feature>
<feature type="transmembrane region" description="Helical" evidence="7">
    <location>
        <begin position="217"/>
        <end position="238"/>
    </location>
</feature>
<feature type="domain" description="G-protein coupled receptors family 1 profile" evidence="8">
    <location>
        <begin position="715"/>
        <end position="855"/>
    </location>
</feature>
<evidence type="ECO:0000313" key="9">
    <source>
        <dbReference type="EMBL" id="CAH3188415.1"/>
    </source>
</evidence>
<name>A0ABN8SE08_9CNID</name>
<feature type="domain" description="G-protein coupled receptors family 1 profile" evidence="8">
    <location>
        <begin position="1272"/>
        <end position="1510"/>
    </location>
</feature>
<keyword evidence="6" id="KW-0675">Receptor</keyword>
<feature type="transmembrane region" description="Helical" evidence="7">
    <location>
        <begin position="1377"/>
        <end position="1396"/>
    </location>
</feature>
<feature type="domain" description="G-protein coupled receptors family 1 profile" evidence="8">
    <location>
        <begin position="322"/>
        <end position="565"/>
    </location>
</feature>
<dbReference type="EMBL" id="CALNXI010002509">
    <property type="protein sequence ID" value="CAH3188415.1"/>
    <property type="molecule type" value="Genomic_DNA"/>
</dbReference>
<feature type="transmembrane region" description="Helical" evidence="7">
    <location>
        <begin position="992"/>
        <end position="1012"/>
    </location>
</feature>
<protein>
    <recommendedName>
        <fullName evidence="8">G-protein coupled receptors family 1 profile domain-containing protein</fullName>
    </recommendedName>
</protein>
<evidence type="ECO:0000256" key="2">
    <source>
        <dbReference type="ARBA" id="ARBA00022475"/>
    </source>
</evidence>
<feature type="transmembrane region" description="Helical" evidence="7">
    <location>
        <begin position="1077"/>
        <end position="1098"/>
    </location>
</feature>
<comment type="caution">
    <text evidence="9">The sequence shown here is derived from an EMBL/GenBank/DDBJ whole genome shotgun (WGS) entry which is preliminary data.</text>
</comment>
<feature type="transmembrane region" description="Helical" evidence="7">
    <location>
        <begin position="1464"/>
        <end position="1485"/>
    </location>
</feature>
<feature type="transmembrane region" description="Helical" evidence="7">
    <location>
        <begin position="820"/>
        <end position="841"/>
    </location>
</feature>
<dbReference type="CDD" id="cd00637">
    <property type="entry name" value="7tm_classA_rhodopsin-like"/>
    <property type="match status" value="5"/>
</dbReference>
<organism evidence="9 10">
    <name type="scientific">Porites evermanni</name>
    <dbReference type="NCBI Taxonomy" id="104178"/>
    <lineage>
        <taxon>Eukaryota</taxon>
        <taxon>Metazoa</taxon>
        <taxon>Cnidaria</taxon>
        <taxon>Anthozoa</taxon>
        <taxon>Hexacorallia</taxon>
        <taxon>Scleractinia</taxon>
        <taxon>Fungiina</taxon>
        <taxon>Poritidae</taxon>
        <taxon>Porites</taxon>
    </lineage>
</organism>
<feature type="transmembrane region" description="Helical" evidence="7">
    <location>
        <begin position="48"/>
        <end position="71"/>
    </location>
</feature>
<feature type="transmembrane region" description="Helical" evidence="7">
    <location>
        <begin position="546"/>
        <end position="567"/>
    </location>
</feature>
<evidence type="ECO:0000259" key="8">
    <source>
        <dbReference type="PROSITE" id="PS50262"/>
    </source>
</evidence>
<dbReference type="Gene3D" id="1.20.1070.10">
    <property type="entry name" value="Rhodopsin 7-helix transmembrane proteins"/>
    <property type="match status" value="5"/>
</dbReference>
<dbReference type="SUPFAM" id="SSF81321">
    <property type="entry name" value="Family A G protein-coupled receptor-like"/>
    <property type="match status" value="5"/>
</dbReference>
<feature type="transmembrane region" description="Helical" evidence="7">
    <location>
        <begin position="579"/>
        <end position="604"/>
    </location>
</feature>
<feature type="transmembrane region" description="Helical" evidence="7">
    <location>
        <begin position="1104"/>
        <end position="1123"/>
    </location>
</feature>
<feature type="transmembrane region" description="Helical" evidence="7">
    <location>
        <begin position="250"/>
        <end position="269"/>
    </location>
</feature>
<keyword evidence="3 6" id="KW-0812">Transmembrane</keyword>
<reference evidence="9 10" key="1">
    <citation type="submission" date="2022-05" db="EMBL/GenBank/DDBJ databases">
        <authorList>
            <consortium name="Genoscope - CEA"/>
            <person name="William W."/>
        </authorList>
    </citation>
    <scope>NUCLEOTIDE SEQUENCE [LARGE SCALE GENOMIC DNA]</scope>
</reference>
<dbReference type="Pfam" id="PF00001">
    <property type="entry name" value="7tm_1"/>
    <property type="match status" value="5"/>
</dbReference>